<dbReference type="EMBL" id="JACEFF010000714">
    <property type="protein sequence ID" value="KAH9632393.1"/>
    <property type="molecule type" value="Genomic_DNA"/>
</dbReference>
<organism evidence="2 3">
    <name type="scientific">Spodoptera exigua</name>
    <name type="common">Beet armyworm</name>
    <name type="synonym">Noctua fulgens</name>
    <dbReference type="NCBI Taxonomy" id="7107"/>
    <lineage>
        <taxon>Eukaryota</taxon>
        <taxon>Metazoa</taxon>
        <taxon>Ecdysozoa</taxon>
        <taxon>Arthropoda</taxon>
        <taxon>Hexapoda</taxon>
        <taxon>Insecta</taxon>
        <taxon>Pterygota</taxon>
        <taxon>Neoptera</taxon>
        <taxon>Endopterygota</taxon>
        <taxon>Lepidoptera</taxon>
        <taxon>Glossata</taxon>
        <taxon>Ditrysia</taxon>
        <taxon>Noctuoidea</taxon>
        <taxon>Noctuidae</taxon>
        <taxon>Amphipyrinae</taxon>
        <taxon>Spodoptera</taxon>
    </lineage>
</organism>
<dbReference type="Proteomes" id="UP000814243">
    <property type="component" value="Unassembled WGS sequence"/>
</dbReference>
<protein>
    <submittedName>
        <fullName evidence="2">Uncharacterized protein</fullName>
    </submittedName>
</protein>
<sequence length="344" mass="39740">MYIVTITIIYNYFAPTHAQVKRMTDSPVHKICCEKLEAANRQLRSTRQFVEEQAAEREAERDDWARRERDLTDDAARLTARLQNNARILNEVSLTNIFFLSNTLRVVTVPGVCRCTACVSPIATVVSTTRTVAIITINLQSSHTPPLTTQVEQLEAQTREMNQIIAELETRKTSTDNELKASEEKVSLLRDIIANLENQLEQKTTHENEILEQLEEMKNTIEERDSKMRTLLGELESLKSERAEQSDVVCDKCGQDEVKATELMERVKEQCQYLEDMVHRRTRKMERIHEVCSTSCSEPSEDVSLRDQRHRDLESFLELLGHPIVFVFITQLSTMFDMKCYVPR</sequence>
<feature type="coiled-coil region" evidence="1">
    <location>
        <begin position="33"/>
        <end position="60"/>
    </location>
</feature>
<evidence type="ECO:0000313" key="3">
    <source>
        <dbReference type="Proteomes" id="UP000814243"/>
    </source>
</evidence>
<name>A0A922M9D6_SPOEX</name>
<feature type="coiled-coil region" evidence="1">
    <location>
        <begin position="151"/>
        <end position="241"/>
    </location>
</feature>
<evidence type="ECO:0000313" key="2">
    <source>
        <dbReference type="EMBL" id="KAH9632393.1"/>
    </source>
</evidence>
<dbReference type="AlphaFoldDB" id="A0A922M9D6"/>
<proteinExistence type="predicted"/>
<gene>
    <name evidence="2" type="ORF">HF086_011893</name>
</gene>
<dbReference type="Gene3D" id="1.10.287.1490">
    <property type="match status" value="1"/>
</dbReference>
<accession>A0A922M9D6</accession>
<evidence type="ECO:0000256" key="1">
    <source>
        <dbReference type="SAM" id="Coils"/>
    </source>
</evidence>
<comment type="caution">
    <text evidence="2">The sequence shown here is derived from an EMBL/GenBank/DDBJ whole genome shotgun (WGS) entry which is preliminary data.</text>
</comment>
<keyword evidence="1" id="KW-0175">Coiled coil</keyword>
<reference evidence="2" key="1">
    <citation type="journal article" date="2021" name="G3 (Bethesda)">
        <title>Genome and transcriptome analysis of the beet armyworm Spodoptera exigua reveals targets for pest control. .</title>
        <authorList>
            <person name="Simon S."/>
            <person name="Breeschoten T."/>
            <person name="Jansen H.J."/>
            <person name="Dirks R.P."/>
            <person name="Schranz M.E."/>
            <person name="Ros V.I.D."/>
        </authorList>
    </citation>
    <scope>NUCLEOTIDE SEQUENCE</scope>
    <source>
        <strain evidence="2">TB_SE_WUR_2020</strain>
    </source>
</reference>